<keyword evidence="2" id="KW-1185">Reference proteome</keyword>
<gene>
    <name evidence="1" type="ORF">SAMN02982919_02168</name>
</gene>
<dbReference type="AlphaFoldDB" id="A0A1H9NC92"/>
<reference evidence="1 2" key="1">
    <citation type="submission" date="2016-10" db="EMBL/GenBank/DDBJ databases">
        <authorList>
            <person name="de Groot N.N."/>
        </authorList>
    </citation>
    <scope>NUCLEOTIDE SEQUENCE [LARGE SCALE GENOMIC DNA]</scope>
    <source>
        <strain evidence="1 2">ATCC 35958</strain>
    </source>
</reference>
<dbReference type="STRING" id="180197.SAMN02982919_02168"/>
<name>A0A1H9NC92_9BURK</name>
<dbReference type="Proteomes" id="UP000199766">
    <property type="component" value="Unassembled WGS sequence"/>
</dbReference>
<protein>
    <submittedName>
        <fullName evidence="1">Uncharacterized protein</fullName>
    </submittedName>
</protein>
<dbReference type="EMBL" id="FOGD01000007">
    <property type="protein sequence ID" value="SER33566.1"/>
    <property type="molecule type" value="Genomic_DNA"/>
</dbReference>
<evidence type="ECO:0000313" key="1">
    <source>
        <dbReference type="EMBL" id="SER33566.1"/>
    </source>
</evidence>
<organism evidence="1 2">
    <name type="scientific">Giesbergeria anulus</name>
    <dbReference type="NCBI Taxonomy" id="180197"/>
    <lineage>
        <taxon>Bacteria</taxon>
        <taxon>Pseudomonadati</taxon>
        <taxon>Pseudomonadota</taxon>
        <taxon>Betaproteobacteria</taxon>
        <taxon>Burkholderiales</taxon>
        <taxon>Comamonadaceae</taxon>
        <taxon>Giesbergeria</taxon>
    </lineage>
</organism>
<evidence type="ECO:0000313" key="2">
    <source>
        <dbReference type="Proteomes" id="UP000199766"/>
    </source>
</evidence>
<proteinExistence type="predicted"/>
<sequence>MEYYEIGPSPWGEECAQVGEENYSARALAECRAFINQILRHYPAPSKFGTLKPKRFSHDFGRYYEVVACIHEWTQAKAIYDWISKIEGDAKNVLENWDQEALAELGLVENN</sequence>
<accession>A0A1H9NC92</accession>